<keyword evidence="1" id="KW-0175">Coiled coil</keyword>
<dbReference type="AlphaFoldDB" id="A0A1H8PTC7"/>
<accession>A0A1H8PTC7</accession>
<dbReference type="OrthoDB" id="9976904at2"/>
<name>A0A1H8PTC7_9RHOB</name>
<proteinExistence type="predicted"/>
<protein>
    <submittedName>
        <fullName evidence="2">Uncharacterized protein</fullName>
    </submittedName>
</protein>
<sequence length="78" mass="8734">MITVNSLEDISCEISKLSNLISALELATESLTAADDEYSRQCRDATVGLVEAMRCQLEKARKEVHNQIHEALERKRSA</sequence>
<evidence type="ECO:0000313" key="2">
    <source>
        <dbReference type="EMBL" id="SEO44793.1"/>
    </source>
</evidence>
<dbReference type="RefSeq" id="WP_090618166.1">
    <property type="nucleotide sequence ID" value="NZ_CP067124.1"/>
</dbReference>
<evidence type="ECO:0000313" key="3">
    <source>
        <dbReference type="Proteomes" id="UP000199054"/>
    </source>
</evidence>
<feature type="coiled-coil region" evidence="1">
    <location>
        <begin position="7"/>
        <end position="70"/>
    </location>
</feature>
<gene>
    <name evidence="2" type="ORF">SAMN04489859_11184</name>
</gene>
<dbReference type="Proteomes" id="UP000199054">
    <property type="component" value="Unassembled WGS sequence"/>
</dbReference>
<dbReference type="EMBL" id="FODE01000118">
    <property type="protein sequence ID" value="SEO44793.1"/>
    <property type="molecule type" value="Genomic_DNA"/>
</dbReference>
<evidence type="ECO:0000256" key="1">
    <source>
        <dbReference type="SAM" id="Coils"/>
    </source>
</evidence>
<keyword evidence="3" id="KW-1185">Reference proteome</keyword>
<reference evidence="2 3" key="1">
    <citation type="submission" date="2016-10" db="EMBL/GenBank/DDBJ databases">
        <authorList>
            <person name="de Groot N.N."/>
        </authorList>
    </citation>
    <scope>NUCLEOTIDE SEQUENCE [LARGE SCALE GENOMIC DNA]</scope>
    <source>
        <strain evidence="2 3">DSM 8512</strain>
    </source>
</reference>
<organism evidence="2 3">
    <name type="scientific">Paracoccus alcaliphilus</name>
    <dbReference type="NCBI Taxonomy" id="34002"/>
    <lineage>
        <taxon>Bacteria</taxon>
        <taxon>Pseudomonadati</taxon>
        <taxon>Pseudomonadota</taxon>
        <taxon>Alphaproteobacteria</taxon>
        <taxon>Rhodobacterales</taxon>
        <taxon>Paracoccaceae</taxon>
        <taxon>Paracoccus</taxon>
    </lineage>
</organism>